<accession>A0A7J9CM35</accession>
<keyword evidence="2" id="KW-1185">Reference proteome</keyword>
<protein>
    <submittedName>
        <fullName evidence="1">Uncharacterized protein</fullName>
    </submittedName>
</protein>
<dbReference type="EMBL" id="JABEZY010000011">
    <property type="protein sequence ID" value="MBA0749477.1"/>
    <property type="molecule type" value="Genomic_DNA"/>
</dbReference>
<sequence>MSITGMSDYGSRLGLNKREVVNASLGKVCGI</sequence>
<evidence type="ECO:0000313" key="2">
    <source>
        <dbReference type="Proteomes" id="UP000593579"/>
    </source>
</evidence>
<comment type="caution">
    <text evidence="1">The sequence shown here is derived from an EMBL/GenBank/DDBJ whole genome shotgun (WGS) entry which is preliminary data.</text>
</comment>
<gene>
    <name evidence="1" type="ORF">Gogos_003398</name>
</gene>
<evidence type="ECO:0000313" key="1">
    <source>
        <dbReference type="EMBL" id="MBA0749476.1"/>
    </source>
</evidence>
<reference evidence="1" key="2">
    <citation type="submission" date="2020-04" db="EMBL/GenBank/DDBJ databases">
        <authorList>
            <person name="Grover C.E."/>
            <person name="Arick M.A. II"/>
            <person name="Thrash A."/>
            <person name="Conover J.L."/>
            <person name="Sanders W.S."/>
            <person name="Peterson D.G."/>
            <person name="Scheffler J.A."/>
            <person name="Scheffler B.E."/>
            <person name="Wendel J.F."/>
        </authorList>
    </citation>
    <scope>NUCLEOTIDE SEQUENCE</scope>
    <source>
        <strain evidence="1">5</strain>
        <tissue evidence="1">Leaf</tissue>
    </source>
</reference>
<dbReference type="Proteomes" id="UP000593579">
    <property type="component" value="Unassembled WGS sequence"/>
</dbReference>
<dbReference type="EMBL" id="JABEZY010000011">
    <property type="protein sequence ID" value="MBA0749476.1"/>
    <property type="molecule type" value="Genomic_DNA"/>
</dbReference>
<reference evidence="1 2" key="1">
    <citation type="journal article" date="2019" name="Genome Biol. Evol.">
        <title>Insights into the evolution of the New World diploid cottons (Gossypium, subgenus Houzingenia) based on genome sequencing.</title>
        <authorList>
            <person name="Grover C.E."/>
            <person name="Arick M.A. 2nd"/>
            <person name="Thrash A."/>
            <person name="Conover J.L."/>
            <person name="Sanders W.S."/>
            <person name="Peterson D.G."/>
            <person name="Frelichowski J.E."/>
            <person name="Scheffler J.A."/>
            <person name="Scheffler B.E."/>
            <person name="Wendel J.F."/>
        </authorList>
    </citation>
    <scope>NUCLEOTIDE SEQUENCE [LARGE SCALE GENOMIC DNA]</scope>
    <source>
        <strain evidence="1">5</strain>
        <tissue evidence="1">Leaf</tissue>
    </source>
</reference>
<dbReference type="AlphaFoldDB" id="A0A7J9CM35"/>
<organism evidence="1 2">
    <name type="scientific">Gossypium gossypioides</name>
    <name type="common">Mexican cotton</name>
    <name type="synonym">Selera gossypioides</name>
    <dbReference type="NCBI Taxonomy" id="34282"/>
    <lineage>
        <taxon>Eukaryota</taxon>
        <taxon>Viridiplantae</taxon>
        <taxon>Streptophyta</taxon>
        <taxon>Embryophyta</taxon>
        <taxon>Tracheophyta</taxon>
        <taxon>Spermatophyta</taxon>
        <taxon>Magnoliopsida</taxon>
        <taxon>eudicotyledons</taxon>
        <taxon>Gunneridae</taxon>
        <taxon>Pentapetalae</taxon>
        <taxon>rosids</taxon>
        <taxon>malvids</taxon>
        <taxon>Malvales</taxon>
        <taxon>Malvaceae</taxon>
        <taxon>Malvoideae</taxon>
        <taxon>Gossypium</taxon>
    </lineage>
</organism>
<name>A0A7J9CM35_GOSGO</name>
<proteinExistence type="predicted"/>